<reference evidence="4" key="2">
    <citation type="submission" date="2010-08" db="EMBL/GenBank/DDBJ databases">
        <title>Complete sequence of Fibrobacter succinogenes subsp. succinogenes S85.</title>
        <authorList>
            <person name="Durkin A.S."/>
            <person name="Nelson K.E."/>
            <person name="Morrison M."/>
            <person name="Forsberg C.W."/>
            <person name="Wilson D.B."/>
            <person name="Russell J.B."/>
            <person name="Cann I.K.O."/>
            <person name="Mackie R.I."/>
            <person name="White B.A."/>
        </authorList>
    </citation>
    <scope>NUCLEOTIDE SEQUENCE [LARGE SCALE GENOMIC DNA]</scope>
    <source>
        <strain evidence="4">ATCC 19169 / S85</strain>
    </source>
</reference>
<dbReference type="HOGENOM" id="CLU_620729_0_0_0"/>
<name>C9RN03_FIBSS</name>
<keyword evidence="1" id="KW-1133">Transmembrane helix</keyword>
<dbReference type="Pfam" id="PF07963">
    <property type="entry name" value="N_methyl"/>
    <property type="match status" value="1"/>
</dbReference>
<dbReference type="Proteomes" id="UP000001497">
    <property type="component" value="Chromosome"/>
</dbReference>
<accession>C9RN03</accession>
<keyword evidence="5" id="KW-1185">Reference proteome</keyword>
<evidence type="ECO:0000313" key="3">
    <source>
        <dbReference type="EMBL" id="ADL25961.1"/>
    </source>
</evidence>
<evidence type="ECO:0000313" key="4">
    <source>
        <dbReference type="Proteomes" id="UP000000517"/>
    </source>
</evidence>
<evidence type="ECO:0000256" key="1">
    <source>
        <dbReference type="SAM" id="Phobius"/>
    </source>
</evidence>
<dbReference type="KEGG" id="fsu:Fisuc_0771"/>
<evidence type="ECO:0000313" key="5">
    <source>
        <dbReference type="Proteomes" id="UP000001497"/>
    </source>
</evidence>
<dbReference type="KEGG" id="fsc:FSU_1212"/>
<dbReference type="STRING" id="59374.FSU_1212"/>
<dbReference type="PATRIC" id="fig|59374.8.peg.1172"/>
<proteinExistence type="predicted"/>
<gene>
    <name evidence="2" type="ordered locus">Fisuc_0771</name>
    <name evidence="3" type="ordered locus">FSU_1212</name>
</gene>
<dbReference type="eggNOG" id="COG4968">
    <property type="taxonomic scope" value="Bacteria"/>
</dbReference>
<reference evidence="2 5" key="1">
    <citation type="submission" date="2009-10" db="EMBL/GenBank/DDBJ databases">
        <title>Complete sequence of Fibrobacter succinogenes subsp. succinogenes S85.</title>
        <authorList>
            <consortium name="US DOE Joint Genome Institute"/>
            <person name="Lucas S."/>
            <person name="Copeland A."/>
            <person name="Lapidus A."/>
            <person name="Glavina del Rio T."/>
            <person name="Tice H."/>
            <person name="Bruce D."/>
            <person name="Goodwin L."/>
            <person name="Pitluck S."/>
            <person name="Chertkov O."/>
            <person name="Detter J.C."/>
            <person name="Han C."/>
            <person name="Tapia R."/>
            <person name="Larimer F."/>
            <person name="Land M."/>
            <person name="Hauser L."/>
            <person name="Kyrpides N."/>
            <person name="Mikhailova N."/>
            <person name="Weimer P.J."/>
            <person name="Stevenson D.M."/>
            <person name="Boyum J."/>
            <person name="Brumm P.I."/>
            <person name="Mead D."/>
        </authorList>
    </citation>
    <scope>NUCLEOTIDE SEQUENCE [LARGE SCALE GENOMIC DNA]</scope>
    <source>
        <strain evidence="5">ATCC 19169 / S85</strain>
        <strain evidence="2">S85</strain>
    </source>
</reference>
<keyword evidence="1" id="KW-0812">Transmembrane</keyword>
<keyword evidence="1" id="KW-0472">Membrane</keyword>
<organism evidence="3 4">
    <name type="scientific">Fibrobacter succinogenes (strain ATCC 19169 / S85)</name>
    <dbReference type="NCBI Taxonomy" id="59374"/>
    <lineage>
        <taxon>Bacteria</taxon>
        <taxon>Pseudomonadati</taxon>
        <taxon>Fibrobacterota</taxon>
        <taxon>Fibrobacteria</taxon>
        <taxon>Fibrobacterales</taxon>
        <taxon>Fibrobacteraceae</taxon>
        <taxon>Fibrobacter</taxon>
    </lineage>
</organism>
<dbReference type="OrthoDB" id="9806957at2"/>
<dbReference type="AlphaFoldDB" id="C9RN03"/>
<protein>
    <submittedName>
        <fullName evidence="3">Pilin domain protein</fullName>
    </submittedName>
</protein>
<dbReference type="InterPro" id="IPR012902">
    <property type="entry name" value="N_methyl_site"/>
</dbReference>
<evidence type="ECO:0000313" key="2">
    <source>
        <dbReference type="EMBL" id="ACX74381.1"/>
    </source>
</evidence>
<dbReference type="EMBL" id="CP002158">
    <property type="protein sequence ID" value="ADL25961.1"/>
    <property type="molecule type" value="Genomic_DNA"/>
</dbReference>
<dbReference type="Proteomes" id="UP000000517">
    <property type="component" value="Chromosome"/>
</dbReference>
<dbReference type="Gene3D" id="3.30.700.10">
    <property type="entry name" value="Glycoprotein, Type 4 Pilin"/>
    <property type="match status" value="1"/>
</dbReference>
<sequence>MEFFSLMANKGTKVKMQRASGFTLIELMVYIALLGGIVLIAGQAFSDSSKMRMRTQSMLQASEIAEKVAVIFKADVAQTGAKTSMEDGTSESGAEYGNKFSNIYTSVYMDPSVDNKDSSSFSVVTKNGFDSLTIRRLRYDESGHYSAVEQIAWFVRDGSLWRNCRVLEKKTTLSDDDPCTDGATSEPNNIEMASGVSKFKVTPGKPSVVGDNIQLFPGAGESEFRLVGRNDGDREMPIVTNEAGETHKGGSTQIISGFYQNYDQSMQTIKSEAARKINEVIAVRNETYPDFSWQTLCAQEGSNFTFEPNNEYEISFEILPTDENADKSKLFVPGEDHMSVGLRSLETGGPITYGDPATKISDFAFFPPLGVKSEGSGERSMRFSVPIKITKACLAFTFACYSPLVSQGKISISKLKVLKIPSANYKFENYDFEANKIDKQNVKAFLLDLDIRIRGESGHVELVVPTPSNGPRD</sequence>
<reference evidence="3" key="3">
    <citation type="submission" date="2010-08" db="EMBL/GenBank/DDBJ databases">
        <authorList>
            <person name="Durkin A.S."/>
            <person name="Nelson K.E."/>
            <person name="Morrison M."/>
            <person name="Forsberg C.W."/>
            <person name="Wilson D.B."/>
            <person name="Russell J.B."/>
            <person name="Cann I.K.O."/>
            <person name="Mackie R.I."/>
            <person name="White B.A."/>
        </authorList>
    </citation>
    <scope>NUCLEOTIDE SEQUENCE</scope>
    <source>
        <strain evidence="3">S85</strain>
    </source>
</reference>
<feature type="transmembrane region" description="Helical" evidence="1">
    <location>
        <begin position="21"/>
        <end position="45"/>
    </location>
</feature>
<dbReference type="EMBL" id="CP001792">
    <property type="protein sequence ID" value="ACX74381.1"/>
    <property type="molecule type" value="Genomic_DNA"/>
</dbReference>